<dbReference type="GO" id="GO:0030544">
    <property type="term" value="F:Hsp70 protein binding"/>
    <property type="evidence" value="ECO:0007669"/>
    <property type="project" value="InterPro"/>
</dbReference>
<keyword evidence="1" id="KW-0479">Metal-binding</keyword>
<proteinExistence type="predicted"/>
<accession>A0A0M3J613</accession>
<dbReference type="WBParaSite" id="ASIM_0000299701-mRNA-1">
    <property type="protein sequence ID" value="ASIM_0000299701-mRNA-1"/>
    <property type="gene ID" value="ASIM_0000299701"/>
</dbReference>
<dbReference type="FunFam" id="2.60.260.20:FF:000003">
    <property type="entry name" value="DnaJ subfamily A member 2"/>
    <property type="match status" value="1"/>
</dbReference>
<sequence length="170" mass="19159">MSFLIHMYGLIQVGIKPGDVVIILDEQQHETFVRRGANLVMQLKLTLVEALCGCTKFVKTLDNRYLIFSILPGEVIKHGDMRTILGEGMPHYKNPFEKGDLIVQFDVTFPKSIAANKMDQLKKLLPDRVDPIIPDGADEVDLEVISERSRHSSSYYDEQQGGGPVRCQTQ</sequence>
<dbReference type="CDD" id="cd10747">
    <property type="entry name" value="DnaJ_C"/>
    <property type="match status" value="1"/>
</dbReference>
<dbReference type="Proteomes" id="UP000267096">
    <property type="component" value="Unassembled WGS sequence"/>
</dbReference>
<organism evidence="9">
    <name type="scientific">Anisakis simplex</name>
    <name type="common">Herring worm</name>
    <dbReference type="NCBI Taxonomy" id="6269"/>
    <lineage>
        <taxon>Eukaryota</taxon>
        <taxon>Metazoa</taxon>
        <taxon>Ecdysozoa</taxon>
        <taxon>Nematoda</taxon>
        <taxon>Chromadorea</taxon>
        <taxon>Rhabditida</taxon>
        <taxon>Spirurina</taxon>
        <taxon>Ascaridomorpha</taxon>
        <taxon>Ascaridoidea</taxon>
        <taxon>Anisakidae</taxon>
        <taxon>Anisakis</taxon>
        <taxon>Anisakis simplex complex</taxon>
    </lineage>
</organism>
<evidence type="ECO:0000256" key="3">
    <source>
        <dbReference type="ARBA" id="ARBA00022771"/>
    </source>
</evidence>
<dbReference type="EMBL" id="UYRR01004070">
    <property type="protein sequence ID" value="VDK20737.1"/>
    <property type="molecule type" value="Genomic_DNA"/>
</dbReference>
<dbReference type="InterPro" id="IPR002939">
    <property type="entry name" value="DnaJ_C"/>
</dbReference>
<dbReference type="GO" id="GO:0051082">
    <property type="term" value="F:unfolded protein binding"/>
    <property type="evidence" value="ECO:0007669"/>
    <property type="project" value="InterPro"/>
</dbReference>
<dbReference type="AlphaFoldDB" id="A0A0M3J613"/>
<keyword evidence="3" id="KW-0863">Zinc-finger</keyword>
<keyword evidence="8" id="KW-1185">Reference proteome</keyword>
<protein>
    <submittedName>
        <fullName evidence="9">DnaJ_C domain-containing protein</fullName>
    </submittedName>
</protein>
<evidence type="ECO:0000256" key="5">
    <source>
        <dbReference type="SAM" id="MobiDB-lite"/>
    </source>
</evidence>
<dbReference type="InterPro" id="IPR044713">
    <property type="entry name" value="DNJA1/2-like"/>
</dbReference>
<dbReference type="GO" id="GO:0006457">
    <property type="term" value="P:protein folding"/>
    <property type="evidence" value="ECO:0007669"/>
    <property type="project" value="InterPro"/>
</dbReference>
<reference evidence="7 8" key="2">
    <citation type="submission" date="2018-11" db="EMBL/GenBank/DDBJ databases">
        <authorList>
            <consortium name="Pathogen Informatics"/>
        </authorList>
    </citation>
    <scope>NUCLEOTIDE SEQUENCE [LARGE SCALE GENOMIC DNA]</scope>
</reference>
<evidence type="ECO:0000313" key="9">
    <source>
        <dbReference type="WBParaSite" id="ASIM_0000299701-mRNA-1"/>
    </source>
</evidence>
<evidence type="ECO:0000256" key="1">
    <source>
        <dbReference type="ARBA" id="ARBA00022723"/>
    </source>
</evidence>
<keyword evidence="4" id="KW-0862">Zinc</keyword>
<keyword evidence="2" id="KW-0677">Repeat</keyword>
<gene>
    <name evidence="7" type="ORF">ASIM_LOCUS2848</name>
</gene>
<dbReference type="Pfam" id="PF01556">
    <property type="entry name" value="DnaJ_C"/>
    <property type="match status" value="1"/>
</dbReference>
<dbReference type="Gene3D" id="2.60.260.20">
    <property type="entry name" value="Urease metallochaperone UreE, N-terminal domain"/>
    <property type="match status" value="1"/>
</dbReference>
<evidence type="ECO:0000256" key="2">
    <source>
        <dbReference type="ARBA" id="ARBA00022737"/>
    </source>
</evidence>
<dbReference type="SUPFAM" id="SSF49493">
    <property type="entry name" value="HSP40/DnaJ peptide-binding domain"/>
    <property type="match status" value="1"/>
</dbReference>
<evidence type="ECO:0000256" key="4">
    <source>
        <dbReference type="ARBA" id="ARBA00022833"/>
    </source>
</evidence>
<evidence type="ECO:0000313" key="8">
    <source>
        <dbReference type="Proteomes" id="UP000267096"/>
    </source>
</evidence>
<dbReference type="OrthoDB" id="550424at2759"/>
<feature type="region of interest" description="Disordered" evidence="5">
    <location>
        <begin position="151"/>
        <end position="170"/>
    </location>
</feature>
<dbReference type="GO" id="GO:0008270">
    <property type="term" value="F:zinc ion binding"/>
    <property type="evidence" value="ECO:0007669"/>
    <property type="project" value="UniProtKB-KW"/>
</dbReference>
<evidence type="ECO:0000313" key="7">
    <source>
        <dbReference type="EMBL" id="VDK20737.1"/>
    </source>
</evidence>
<dbReference type="PANTHER" id="PTHR43888">
    <property type="entry name" value="DNAJ-LIKE-2, ISOFORM A-RELATED"/>
    <property type="match status" value="1"/>
</dbReference>
<evidence type="ECO:0000259" key="6">
    <source>
        <dbReference type="Pfam" id="PF01556"/>
    </source>
</evidence>
<name>A0A0M3J613_ANISI</name>
<feature type="domain" description="Chaperone DnaJ C-terminal" evidence="6">
    <location>
        <begin position="13"/>
        <end position="110"/>
    </location>
</feature>
<dbReference type="InterPro" id="IPR008971">
    <property type="entry name" value="HSP40/DnaJ_pept-bd"/>
</dbReference>
<reference evidence="9" key="1">
    <citation type="submission" date="2017-02" db="UniProtKB">
        <authorList>
            <consortium name="WormBaseParasite"/>
        </authorList>
    </citation>
    <scope>IDENTIFICATION</scope>
</reference>